<evidence type="ECO:0000313" key="1">
    <source>
        <dbReference type="EMBL" id="BDI29412.1"/>
    </source>
</evidence>
<keyword evidence="2" id="KW-1185">Reference proteome</keyword>
<dbReference type="EMBL" id="AP025739">
    <property type="protein sequence ID" value="BDI29412.1"/>
    <property type="molecule type" value="Genomic_DNA"/>
</dbReference>
<name>A0A402CZJ6_9BACT</name>
<accession>A0A402CZJ6</accession>
<organism evidence="1 2">
    <name type="scientific">Capsulimonas corticalis</name>
    <dbReference type="NCBI Taxonomy" id="2219043"/>
    <lineage>
        <taxon>Bacteria</taxon>
        <taxon>Bacillati</taxon>
        <taxon>Armatimonadota</taxon>
        <taxon>Armatimonadia</taxon>
        <taxon>Capsulimonadales</taxon>
        <taxon>Capsulimonadaceae</taxon>
        <taxon>Capsulimonas</taxon>
    </lineage>
</organism>
<dbReference type="OrthoDB" id="359553at2"/>
<dbReference type="KEGG" id="ccot:CCAX7_14630"/>
<gene>
    <name evidence="1" type="ORF">CCAX7_14630</name>
</gene>
<dbReference type="Proteomes" id="UP000287394">
    <property type="component" value="Chromosome"/>
</dbReference>
<reference evidence="1 2" key="1">
    <citation type="journal article" date="2019" name="Int. J. Syst. Evol. Microbiol.">
        <title>Capsulimonas corticalis gen. nov., sp. nov., an aerobic capsulated bacterium, of a novel bacterial order, Capsulimonadales ord. nov., of the class Armatimonadia of the phylum Armatimonadetes.</title>
        <authorList>
            <person name="Li J."/>
            <person name="Kudo C."/>
            <person name="Tonouchi A."/>
        </authorList>
    </citation>
    <scope>NUCLEOTIDE SEQUENCE [LARGE SCALE GENOMIC DNA]</scope>
    <source>
        <strain evidence="1 2">AX-7</strain>
    </source>
</reference>
<dbReference type="AlphaFoldDB" id="A0A402CZJ6"/>
<protein>
    <submittedName>
        <fullName evidence="1">Uncharacterized protein</fullName>
    </submittedName>
</protein>
<proteinExistence type="predicted"/>
<evidence type="ECO:0000313" key="2">
    <source>
        <dbReference type="Proteomes" id="UP000287394"/>
    </source>
</evidence>
<dbReference type="RefSeq" id="WP_125206101.1">
    <property type="nucleotide sequence ID" value="NZ_AP025739.1"/>
</dbReference>
<sequence>MNPSSAQSLPEPEDEVNYWLKMPGETPKAFAAFCDYRDMGPRRSLSKLGRNLGKTKANFEPWSVLFRWVERCEAFDVDKAHEARTAAQEAQAAELREYRESAHAFASKLIKGQELMTAIAISRLAEVAPQKDKAPAEKITVNTACQFMRYAATIGAAAFDLKAEVVGVRQLERLAKGMGDASDEETDT</sequence>